<dbReference type="Pfam" id="PF13561">
    <property type="entry name" value="adh_short_C2"/>
    <property type="match status" value="1"/>
</dbReference>
<dbReference type="SUPFAM" id="SSF51735">
    <property type="entry name" value="NAD(P)-binding Rossmann-fold domains"/>
    <property type="match status" value="1"/>
</dbReference>
<dbReference type="InterPro" id="IPR036291">
    <property type="entry name" value="NAD(P)-bd_dom_sf"/>
</dbReference>
<protein>
    <submittedName>
        <fullName evidence="3">3-oxoacyl-ACP reductase</fullName>
    </submittedName>
</protein>
<dbReference type="PANTHER" id="PTHR43639">
    <property type="entry name" value="OXIDOREDUCTASE, SHORT-CHAIN DEHYDROGENASE/REDUCTASE FAMILY (AFU_ORTHOLOGUE AFUA_5G02870)"/>
    <property type="match status" value="1"/>
</dbReference>
<dbReference type="OrthoDB" id="6823797at2"/>
<gene>
    <name evidence="3" type="primary">fabG</name>
    <name evidence="3" type="ORF">BJN34_31665</name>
</gene>
<proteinExistence type="inferred from homology"/>
<evidence type="ECO:0000313" key="3">
    <source>
        <dbReference type="EMBL" id="AQV98435.1"/>
    </source>
</evidence>
<reference evidence="4" key="1">
    <citation type="submission" date="2017-02" db="EMBL/GenBank/DDBJ databases">
        <title>Complete genome sequence of Cupriavidus necator strain NH9, a 3-chlorobenzoate degrader.</title>
        <authorList>
            <person name="Moriuchi R."/>
            <person name="Dohra H."/>
            <person name="Ogawa N."/>
        </authorList>
    </citation>
    <scope>NUCLEOTIDE SEQUENCE [LARGE SCALE GENOMIC DNA]</scope>
    <source>
        <strain evidence="4">NH9</strain>
    </source>
</reference>
<accession>A0A1U9V224</accession>
<dbReference type="PANTHER" id="PTHR43639:SF1">
    <property type="entry name" value="SHORT-CHAIN DEHYDROGENASE_REDUCTASE FAMILY PROTEIN"/>
    <property type="match status" value="1"/>
</dbReference>
<evidence type="ECO:0000256" key="1">
    <source>
        <dbReference type="ARBA" id="ARBA00006484"/>
    </source>
</evidence>
<sequence length="250" mass="26078">MSELSDQVAIVTGAGSGFGAAIARAFVQAGAKVVLADIDRAAVQRLADELGPDASAAACDVTSPAQISAAVQHCRDHFGVPDIVVNNAGTTHRNQPMLEVDEAVFDRVFAVNVKSIYHMARSVVPLMKQRGKGVILNIGSVGSHRPRPGLTWYNSSKGAVSVMSKSMAVELAPDGIRVNLISPVMAATGLLQDFMGVADTAENRARFVATIPLGRMCEPVDVANAAVFLASPGARFLTGIDMPVDGGRAI</sequence>
<dbReference type="AlphaFoldDB" id="A0A1U9V224"/>
<dbReference type="EMBL" id="CP017758">
    <property type="protein sequence ID" value="AQV98435.1"/>
    <property type="molecule type" value="Genomic_DNA"/>
</dbReference>
<dbReference type="InterPro" id="IPR020904">
    <property type="entry name" value="Sc_DH/Rdtase_CS"/>
</dbReference>
<organism evidence="3 4">
    <name type="scientific">Cupriavidus necator</name>
    <name type="common">Alcaligenes eutrophus</name>
    <name type="synonym">Ralstonia eutropha</name>
    <dbReference type="NCBI Taxonomy" id="106590"/>
    <lineage>
        <taxon>Bacteria</taxon>
        <taxon>Pseudomonadati</taxon>
        <taxon>Pseudomonadota</taxon>
        <taxon>Betaproteobacteria</taxon>
        <taxon>Burkholderiales</taxon>
        <taxon>Burkholderiaceae</taxon>
        <taxon>Cupriavidus</taxon>
    </lineage>
</organism>
<comment type="similarity">
    <text evidence="1">Belongs to the short-chain dehydrogenases/reductases (SDR) family.</text>
</comment>
<dbReference type="NCBIfam" id="NF005559">
    <property type="entry name" value="PRK07231.1"/>
    <property type="match status" value="1"/>
</dbReference>
<dbReference type="InterPro" id="IPR002347">
    <property type="entry name" value="SDR_fam"/>
</dbReference>
<dbReference type="Proteomes" id="UP000189627">
    <property type="component" value="Chromosome 2"/>
</dbReference>
<dbReference type="RefSeq" id="WP_078200697.1">
    <property type="nucleotide sequence ID" value="NZ_CP017758.1"/>
</dbReference>
<evidence type="ECO:0000313" key="4">
    <source>
        <dbReference type="Proteomes" id="UP000189627"/>
    </source>
</evidence>
<dbReference type="PRINTS" id="PR00080">
    <property type="entry name" value="SDRFAMILY"/>
</dbReference>
<evidence type="ECO:0000256" key="2">
    <source>
        <dbReference type="ARBA" id="ARBA00023002"/>
    </source>
</evidence>
<dbReference type="KEGG" id="cuh:BJN34_31665"/>
<name>A0A1U9V224_CUPNE</name>
<dbReference type="FunFam" id="3.40.50.720:FF:000084">
    <property type="entry name" value="Short-chain dehydrogenase reductase"/>
    <property type="match status" value="1"/>
</dbReference>
<keyword evidence="2" id="KW-0560">Oxidoreductase</keyword>
<dbReference type="GO" id="GO:0016491">
    <property type="term" value="F:oxidoreductase activity"/>
    <property type="evidence" value="ECO:0007669"/>
    <property type="project" value="UniProtKB-KW"/>
</dbReference>
<dbReference type="Gene3D" id="3.40.50.720">
    <property type="entry name" value="NAD(P)-binding Rossmann-like Domain"/>
    <property type="match status" value="1"/>
</dbReference>
<dbReference type="PROSITE" id="PS00061">
    <property type="entry name" value="ADH_SHORT"/>
    <property type="match status" value="1"/>
</dbReference>
<dbReference type="PRINTS" id="PR00081">
    <property type="entry name" value="GDHRDH"/>
</dbReference>